<evidence type="ECO:0000313" key="1">
    <source>
        <dbReference type="EMBL" id="KAF7267039.1"/>
    </source>
</evidence>
<accession>A0A834HS87</accession>
<sequence length="82" mass="9749">MRRRSSRAVCVDINFTATWISQNKRYYPDFHCGIFRNRYHCNDSREKPAGTERFMSAILLPYKTSVNPLCTPYNFALKQHEE</sequence>
<dbReference type="Proteomes" id="UP000625711">
    <property type="component" value="Unassembled WGS sequence"/>
</dbReference>
<protein>
    <submittedName>
        <fullName evidence="1">Uncharacterized protein</fullName>
    </submittedName>
</protein>
<name>A0A834HS87_RHYFE</name>
<comment type="caution">
    <text evidence="1">The sequence shown here is derived from an EMBL/GenBank/DDBJ whole genome shotgun (WGS) entry which is preliminary data.</text>
</comment>
<organism evidence="1 2">
    <name type="scientific">Rhynchophorus ferrugineus</name>
    <name type="common">Red palm weevil</name>
    <name type="synonym">Curculio ferrugineus</name>
    <dbReference type="NCBI Taxonomy" id="354439"/>
    <lineage>
        <taxon>Eukaryota</taxon>
        <taxon>Metazoa</taxon>
        <taxon>Ecdysozoa</taxon>
        <taxon>Arthropoda</taxon>
        <taxon>Hexapoda</taxon>
        <taxon>Insecta</taxon>
        <taxon>Pterygota</taxon>
        <taxon>Neoptera</taxon>
        <taxon>Endopterygota</taxon>
        <taxon>Coleoptera</taxon>
        <taxon>Polyphaga</taxon>
        <taxon>Cucujiformia</taxon>
        <taxon>Curculionidae</taxon>
        <taxon>Dryophthorinae</taxon>
        <taxon>Rhynchophorus</taxon>
    </lineage>
</organism>
<dbReference type="AlphaFoldDB" id="A0A834HS87"/>
<dbReference type="EMBL" id="JAACXV010014474">
    <property type="protein sequence ID" value="KAF7267039.1"/>
    <property type="molecule type" value="Genomic_DNA"/>
</dbReference>
<reference evidence="1" key="1">
    <citation type="submission" date="2020-08" db="EMBL/GenBank/DDBJ databases">
        <title>Genome sequencing and assembly of the red palm weevil Rhynchophorus ferrugineus.</title>
        <authorList>
            <person name="Dias G.B."/>
            <person name="Bergman C.M."/>
            <person name="Manee M."/>
        </authorList>
    </citation>
    <scope>NUCLEOTIDE SEQUENCE</scope>
    <source>
        <strain evidence="1">AA-2017</strain>
        <tissue evidence="1">Whole larva</tissue>
    </source>
</reference>
<gene>
    <name evidence="1" type="ORF">GWI33_019697</name>
</gene>
<proteinExistence type="predicted"/>
<evidence type="ECO:0000313" key="2">
    <source>
        <dbReference type="Proteomes" id="UP000625711"/>
    </source>
</evidence>
<keyword evidence="2" id="KW-1185">Reference proteome</keyword>